<dbReference type="SUPFAM" id="SSF53474">
    <property type="entry name" value="alpha/beta-Hydrolases"/>
    <property type="match status" value="1"/>
</dbReference>
<dbReference type="GO" id="GO:0016787">
    <property type="term" value="F:hydrolase activity"/>
    <property type="evidence" value="ECO:0007669"/>
    <property type="project" value="InterPro"/>
</dbReference>
<reference evidence="3" key="1">
    <citation type="submission" date="2017-06" db="EMBL/GenBank/DDBJ databases">
        <authorList>
            <person name="Varghese N."/>
            <person name="Submissions S."/>
        </authorList>
    </citation>
    <scope>NUCLEOTIDE SEQUENCE [LARGE SCALE GENOMIC DNA]</scope>
    <source>
        <strain evidence="3">JCM 23211</strain>
    </source>
</reference>
<dbReference type="Pfam" id="PF02129">
    <property type="entry name" value="Peptidase_S15"/>
    <property type="match status" value="1"/>
</dbReference>
<keyword evidence="3" id="KW-1185">Reference proteome</keyword>
<dbReference type="AlphaFoldDB" id="A0A239H2P8"/>
<dbReference type="InterPro" id="IPR000383">
    <property type="entry name" value="Xaa-Pro-like_dom"/>
</dbReference>
<feature type="domain" description="Xaa-Pro dipeptidyl-peptidase-like" evidence="1">
    <location>
        <begin position="32"/>
        <end position="259"/>
    </location>
</feature>
<organism evidence="2 3">
    <name type="scientific">Rhodococcoides kyotonense</name>
    <dbReference type="NCBI Taxonomy" id="398843"/>
    <lineage>
        <taxon>Bacteria</taxon>
        <taxon>Bacillati</taxon>
        <taxon>Actinomycetota</taxon>
        <taxon>Actinomycetes</taxon>
        <taxon>Mycobacteriales</taxon>
        <taxon>Nocardiaceae</taxon>
        <taxon>Rhodococcoides</taxon>
    </lineage>
</organism>
<dbReference type="InterPro" id="IPR029058">
    <property type="entry name" value="AB_hydrolase_fold"/>
</dbReference>
<dbReference type="Gene3D" id="1.10.3020.10">
    <property type="entry name" value="alpha-amino acid ester hydrolase ( Helical cap domain)"/>
    <property type="match status" value="1"/>
</dbReference>
<name>A0A239H2P8_9NOCA</name>
<dbReference type="Gene3D" id="3.40.50.1820">
    <property type="entry name" value="alpha/beta hydrolase"/>
    <property type="match status" value="1"/>
</dbReference>
<dbReference type="NCBIfam" id="TIGR00976">
    <property type="entry name" value="CocE_NonD"/>
    <property type="match status" value="1"/>
</dbReference>
<protein>
    <recommendedName>
        <fullName evidence="1">Xaa-Pro dipeptidyl-peptidase-like domain-containing protein</fullName>
    </recommendedName>
</protein>
<evidence type="ECO:0000313" key="3">
    <source>
        <dbReference type="Proteomes" id="UP000198327"/>
    </source>
</evidence>
<gene>
    <name evidence="2" type="ORF">SAMN05421642_10553</name>
</gene>
<accession>A0A239H2P8</accession>
<evidence type="ECO:0000259" key="1">
    <source>
        <dbReference type="Pfam" id="PF02129"/>
    </source>
</evidence>
<dbReference type="Proteomes" id="UP000198327">
    <property type="component" value="Unassembled WGS sequence"/>
</dbReference>
<dbReference type="RefSeq" id="WP_176444233.1">
    <property type="nucleotide sequence ID" value="NZ_FZOW01000005.1"/>
</dbReference>
<dbReference type="InterPro" id="IPR005674">
    <property type="entry name" value="CocE/Ser_esterase"/>
</dbReference>
<evidence type="ECO:0000313" key="2">
    <source>
        <dbReference type="EMBL" id="SNS75415.1"/>
    </source>
</evidence>
<sequence length="301" mass="33221">MSAEPALHEVRTSGAVLRGELHLCENPSDSDATTVVIRTPYDASAHRPIARAWNDRGYHCLVQDVRGRYRSTGDWDPYAHEESDGAATVDAVVADPKLGAEVLVFGASYAAHCALEAARSRRGCVTGVIALVPALGLYETAYAGDVVRHRDRIGWWEQHGFGRRSVLGLTEPELDVRAASAAMIGPLAAAENWDWDQRRLCLWRRLWSSDPLDLHERYLGCTMPLLVVSGQFDFFDSEARSLTDAWTGAATFRTGPWGHQLLTGITDPEQRARARRLGSPAEFIDRWLTTLAVRSTDGGPR</sequence>
<dbReference type="EMBL" id="FZOW01000005">
    <property type="protein sequence ID" value="SNS75415.1"/>
    <property type="molecule type" value="Genomic_DNA"/>
</dbReference>
<proteinExistence type="predicted"/>